<evidence type="ECO:0000313" key="2">
    <source>
        <dbReference type="Proteomes" id="UP001283361"/>
    </source>
</evidence>
<reference evidence="1" key="1">
    <citation type="journal article" date="2023" name="G3 (Bethesda)">
        <title>A reference genome for the long-term kleptoplast-retaining sea slug Elysia crispata morphotype clarki.</title>
        <authorList>
            <person name="Eastman K.E."/>
            <person name="Pendleton A.L."/>
            <person name="Shaikh M.A."/>
            <person name="Suttiyut T."/>
            <person name="Ogas R."/>
            <person name="Tomko P."/>
            <person name="Gavelis G."/>
            <person name="Widhalm J.R."/>
            <person name="Wisecaver J.H."/>
        </authorList>
    </citation>
    <scope>NUCLEOTIDE SEQUENCE</scope>
    <source>
        <strain evidence="1">ECLA1</strain>
    </source>
</reference>
<dbReference type="EMBL" id="JAWDGP010006341">
    <property type="protein sequence ID" value="KAK3742804.1"/>
    <property type="molecule type" value="Genomic_DNA"/>
</dbReference>
<sequence length="229" mass="25703">MARIAALSPRGPGTAHGTHCCTHPTPARRMQHAACSLTQMTEASSVRLAVRAAAGPLVSGQLIKGQPCQAALPVQCPAVKRSKRGDLILCADIILHRLRNNQGWKPIESNERVRDRSVKPLRMMGGPHLWSKRVFPLRSILLTYMPYTEQCSLDDFQTAWATSGKNKMANLMKNEEEEETELKMPRMSKSNLYLNTHQVDLYRLTDLTHHCGLVGHCGWQEKLFHRSSI</sequence>
<evidence type="ECO:0000313" key="1">
    <source>
        <dbReference type="EMBL" id="KAK3742804.1"/>
    </source>
</evidence>
<keyword evidence="2" id="KW-1185">Reference proteome</keyword>
<comment type="caution">
    <text evidence="1">The sequence shown here is derived from an EMBL/GenBank/DDBJ whole genome shotgun (WGS) entry which is preliminary data.</text>
</comment>
<proteinExistence type="predicted"/>
<accession>A0AAE1CXB8</accession>
<organism evidence="1 2">
    <name type="scientific">Elysia crispata</name>
    <name type="common">lettuce slug</name>
    <dbReference type="NCBI Taxonomy" id="231223"/>
    <lineage>
        <taxon>Eukaryota</taxon>
        <taxon>Metazoa</taxon>
        <taxon>Spiralia</taxon>
        <taxon>Lophotrochozoa</taxon>
        <taxon>Mollusca</taxon>
        <taxon>Gastropoda</taxon>
        <taxon>Heterobranchia</taxon>
        <taxon>Euthyneura</taxon>
        <taxon>Panpulmonata</taxon>
        <taxon>Sacoglossa</taxon>
        <taxon>Placobranchoidea</taxon>
        <taxon>Plakobranchidae</taxon>
        <taxon>Elysia</taxon>
    </lineage>
</organism>
<dbReference type="Proteomes" id="UP001283361">
    <property type="component" value="Unassembled WGS sequence"/>
</dbReference>
<gene>
    <name evidence="1" type="ORF">RRG08_060753</name>
</gene>
<protein>
    <submittedName>
        <fullName evidence="1">Uncharacterized protein</fullName>
    </submittedName>
</protein>
<name>A0AAE1CXB8_9GAST</name>
<dbReference type="AlphaFoldDB" id="A0AAE1CXB8"/>